<dbReference type="InterPro" id="IPR014284">
    <property type="entry name" value="RNA_pol_sigma-70_dom"/>
</dbReference>
<evidence type="ECO:0000256" key="3">
    <source>
        <dbReference type="ARBA" id="ARBA00023082"/>
    </source>
</evidence>
<dbReference type="PANTHER" id="PTHR43133:SF57">
    <property type="entry name" value="RNA POLYMERASE SIGMA-70 FACTOR"/>
    <property type="match status" value="1"/>
</dbReference>
<protein>
    <submittedName>
        <fullName evidence="7">Sigma-70 family RNA polymerase sigma factor</fullName>
    </submittedName>
</protein>
<dbReference type="InterPro" id="IPR013325">
    <property type="entry name" value="RNA_pol_sigma_r2"/>
</dbReference>
<dbReference type="NCBIfam" id="TIGR02937">
    <property type="entry name" value="sigma70-ECF"/>
    <property type="match status" value="1"/>
</dbReference>
<evidence type="ECO:0000313" key="7">
    <source>
        <dbReference type="EMBL" id="MYD88927.1"/>
    </source>
</evidence>
<reference evidence="7" key="1">
    <citation type="submission" date="2019-09" db="EMBL/GenBank/DDBJ databases">
        <title>Characterisation of the sponge microbiome using genome-centric metagenomics.</title>
        <authorList>
            <person name="Engelberts J.P."/>
            <person name="Robbins S.J."/>
            <person name="De Goeij J.M."/>
            <person name="Aranda M."/>
            <person name="Bell S.C."/>
            <person name="Webster N.S."/>
        </authorList>
    </citation>
    <scope>NUCLEOTIDE SEQUENCE</scope>
    <source>
        <strain evidence="7">SB0662_bin_9</strain>
    </source>
</reference>
<dbReference type="SUPFAM" id="SSF88659">
    <property type="entry name" value="Sigma3 and sigma4 domains of RNA polymerase sigma factors"/>
    <property type="match status" value="1"/>
</dbReference>
<evidence type="ECO:0000256" key="1">
    <source>
        <dbReference type="ARBA" id="ARBA00010641"/>
    </source>
</evidence>
<dbReference type="GO" id="GO:0016987">
    <property type="term" value="F:sigma factor activity"/>
    <property type="evidence" value="ECO:0007669"/>
    <property type="project" value="UniProtKB-KW"/>
</dbReference>
<keyword evidence="4" id="KW-0804">Transcription</keyword>
<dbReference type="SUPFAM" id="SSF88946">
    <property type="entry name" value="Sigma2 domain of RNA polymerase sigma factors"/>
    <property type="match status" value="1"/>
</dbReference>
<dbReference type="InterPro" id="IPR039425">
    <property type="entry name" value="RNA_pol_sigma-70-like"/>
</dbReference>
<dbReference type="InterPro" id="IPR013249">
    <property type="entry name" value="RNA_pol_sigma70_r4_t2"/>
</dbReference>
<dbReference type="Pfam" id="PF04542">
    <property type="entry name" value="Sigma70_r2"/>
    <property type="match status" value="1"/>
</dbReference>
<evidence type="ECO:0000259" key="6">
    <source>
        <dbReference type="Pfam" id="PF08281"/>
    </source>
</evidence>
<comment type="caution">
    <text evidence="7">The sequence shown here is derived from an EMBL/GenBank/DDBJ whole genome shotgun (WGS) entry which is preliminary data.</text>
</comment>
<organism evidence="7">
    <name type="scientific">Caldilineaceae bacterium SB0662_bin_9</name>
    <dbReference type="NCBI Taxonomy" id="2605258"/>
    <lineage>
        <taxon>Bacteria</taxon>
        <taxon>Bacillati</taxon>
        <taxon>Chloroflexota</taxon>
        <taxon>Caldilineae</taxon>
        <taxon>Caldilineales</taxon>
        <taxon>Caldilineaceae</taxon>
    </lineage>
</organism>
<keyword evidence="2" id="KW-0805">Transcription regulation</keyword>
<dbReference type="InterPro" id="IPR007627">
    <property type="entry name" value="RNA_pol_sigma70_r2"/>
</dbReference>
<dbReference type="PANTHER" id="PTHR43133">
    <property type="entry name" value="RNA POLYMERASE ECF-TYPE SIGMA FACTO"/>
    <property type="match status" value="1"/>
</dbReference>
<dbReference type="AlphaFoldDB" id="A0A6B1DNQ9"/>
<accession>A0A6B1DNQ9</accession>
<feature type="domain" description="RNA polymerase sigma-70 region 2" evidence="5">
    <location>
        <begin position="28"/>
        <end position="91"/>
    </location>
</feature>
<dbReference type="EMBL" id="VXPY01000009">
    <property type="protein sequence ID" value="MYD88927.1"/>
    <property type="molecule type" value="Genomic_DNA"/>
</dbReference>
<dbReference type="Pfam" id="PF08281">
    <property type="entry name" value="Sigma70_r4_2"/>
    <property type="match status" value="1"/>
</dbReference>
<dbReference type="InterPro" id="IPR013324">
    <property type="entry name" value="RNA_pol_sigma_r3/r4-like"/>
</dbReference>
<evidence type="ECO:0000259" key="5">
    <source>
        <dbReference type="Pfam" id="PF04542"/>
    </source>
</evidence>
<dbReference type="Gene3D" id="1.10.1740.10">
    <property type="match status" value="1"/>
</dbReference>
<evidence type="ECO:0000256" key="4">
    <source>
        <dbReference type="ARBA" id="ARBA00023163"/>
    </source>
</evidence>
<feature type="domain" description="RNA polymerase sigma factor 70 region 4 type 2" evidence="6">
    <location>
        <begin position="122"/>
        <end position="174"/>
    </location>
</feature>
<sequence>MRVKIPSDLLDDARNGDPDAFNQLFDLCSGHIFRFIYTRIPDLQLAEDLTGNVFLKVYEAINRGQPWKYTFTSWLYTIANNQIRDHIRRDVRAAFFPIDTHMNLPSREPDPFHATRDSLDAESLRAAIARLPDSQAQVISLRFLEGYGVKEVAAIMGKTEVSIRAMQFRAIKELRAALARDLG</sequence>
<gene>
    <name evidence="7" type="ORF">F4Y08_01110</name>
</gene>
<dbReference type="InterPro" id="IPR036388">
    <property type="entry name" value="WH-like_DNA-bd_sf"/>
</dbReference>
<dbReference type="Gene3D" id="1.10.10.10">
    <property type="entry name" value="Winged helix-like DNA-binding domain superfamily/Winged helix DNA-binding domain"/>
    <property type="match status" value="1"/>
</dbReference>
<name>A0A6B1DNQ9_9CHLR</name>
<dbReference type="CDD" id="cd06171">
    <property type="entry name" value="Sigma70_r4"/>
    <property type="match status" value="1"/>
</dbReference>
<evidence type="ECO:0000256" key="2">
    <source>
        <dbReference type="ARBA" id="ARBA00023015"/>
    </source>
</evidence>
<proteinExistence type="inferred from homology"/>
<comment type="similarity">
    <text evidence="1">Belongs to the sigma-70 factor family. ECF subfamily.</text>
</comment>
<dbReference type="GO" id="GO:0003677">
    <property type="term" value="F:DNA binding"/>
    <property type="evidence" value="ECO:0007669"/>
    <property type="project" value="UniProtKB-KW"/>
</dbReference>
<dbReference type="GO" id="GO:0006352">
    <property type="term" value="P:DNA-templated transcription initiation"/>
    <property type="evidence" value="ECO:0007669"/>
    <property type="project" value="InterPro"/>
</dbReference>
<keyword evidence="3" id="KW-0731">Sigma factor</keyword>